<keyword evidence="3" id="KW-1185">Reference proteome</keyword>
<evidence type="ECO:0008006" key="4">
    <source>
        <dbReference type="Google" id="ProtNLM"/>
    </source>
</evidence>
<evidence type="ECO:0000313" key="3">
    <source>
        <dbReference type="Proteomes" id="UP001161406"/>
    </source>
</evidence>
<name>A0ABQ5UC36_9HYPH</name>
<feature type="signal peptide" evidence="1">
    <location>
        <begin position="1"/>
        <end position="24"/>
    </location>
</feature>
<keyword evidence="1" id="KW-0732">Signal</keyword>
<gene>
    <name evidence="2" type="ORF">GCM10007913_15810</name>
</gene>
<accession>A0ABQ5UC36</accession>
<organism evidence="2 3">
    <name type="scientific">Devosia yakushimensis</name>
    <dbReference type="NCBI Taxonomy" id="470028"/>
    <lineage>
        <taxon>Bacteria</taxon>
        <taxon>Pseudomonadati</taxon>
        <taxon>Pseudomonadota</taxon>
        <taxon>Alphaproteobacteria</taxon>
        <taxon>Hyphomicrobiales</taxon>
        <taxon>Devosiaceae</taxon>
        <taxon>Devosia</taxon>
    </lineage>
</organism>
<proteinExistence type="predicted"/>
<evidence type="ECO:0000256" key="1">
    <source>
        <dbReference type="SAM" id="SignalP"/>
    </source>
</evidence>
<sequence length="108" mass="12178">MRKVGLALLSVLFMAGGLSGAANAQPSFGFGIHFGDGPEDFLPERRLCQTDRQIRNTIAAAGYTDISLNVPNDELIKVRATRDGWVYQLNYNYCRAYIKEWIRLRPAR</sequence>
<dbReference type="Proteomes" id="UP001161406">
    <property type="component" value="Unassembled WGS sequence"/>
</dbReference>
<reference evidence="2" key="2">
    <citation type="submission" date="2023-01" db="EMBL/GenBank/DDBJ databases">
        <title>Draft genome sequence of Devosia yakushimensis strain NBRC 103855.</title>
        <authorList>
            <person name="Sun Q."/>
            <person name="Mori K."/>
        </authorList>
    </citation>
    <scope>NUCLEOTIDE SEQUENCE</scope>
    <source>
        <strain evidence="2">NBRC 103855</strain>
    </source>
</reference>
<feature type="chain" id="PRO_5045945935" description="PepSY domain-containing protein" evidence="1">
    <location>
        <begin position="25"/>
        <end position="108"/>
    </location>
</feature>
<protein>
    <recommendedName>
        <fullName evidence="4">PepSY domain-containing protein</fullName>
    </recommendedName>
</protein>
<dbReference type="RefSeq" id="WP_284389616.1">
    <property type="nucleotide sequence ID" value="NZ_BSNG01000001.1"/>
</dbReference>
<evidence type="ECO:0000313" key="2">
    <source>
        <dbReference type="EMBL" id="GLQ09649.1"/>
    </source>
</evidence>
<dbReference type="EMBL" id="BSNG01000001">
    <property type="protein sequence ID" value="GLQ09649.1"/>
    <property type="molecule type" value="Genomic_DNA"/>
</dbReference>
<comment type="caution">
    <text evidence="2">The sequence shown here is derived from an EMBL/GenBank/DDBJ whole genome shotgun (WGS) entry which is preliminary data.</text>
</comment>
<reference evidence="2" key="1">
    <citation type="journal article" date="2014" name="Int. J. Syst. Evol. Microbiol.">
        <title>Complete genome of a new Firmicutes species belonging to the dominant human colonic microbiota ('Ruminococcus bicirculans') reveals two chromosomes and a selective capacity to utilize plant glucans.</title>
        <authorList>
            <consortium name="NISC Comparative Sequencing Program"/>
            <person name="Wegmann U."/>
            <person name="Louis P."/>
            <person name="Goesmann A."/>
            <person name="Henrissat B."/>
            <person name="Duncan S.H."/>
            <person name="Flint H.J."/>
        </authorList>
    </citation>
    <scope>NUCLEOTIDE SEQUENCE</scope>
    <source>
        <strain evidence="2">NBRC 103855</strain>
    </source>
</reference>